<evidence type="ECO:0000256" key="3">
    <source>
        <dbReference type="ARBA" id="ARBA00022722"/>
    </source>
</evidence>
<organism evidence="7 8">
    <name type="scientific">Porphyra umbilicalis</name>
    <name type="common">Purple laver</name>
    <name type="synonym">Red alga</name>
    <dbReference type="NCBI Taxonomy" id="2786"/>
    <lineage>
        <taxon>Eukaryota</taxon>
        <taxon>Rhodophyta</taxon>
        <taxon>Bangiophyceae</taxon>
        <taxon>Bangiales</taxon>
        <taxon>Bangiaceae</taxon>
        <taxon>Porphyra</taxon>
    </lineage>
</organism>
<dbReference type="Pfam" id="PF03652">
    <property type="entry name" value="RuvX"/>
    <property type="match status" value="1"/>
</dbReference>
<evidence type="ECO:0000259" key="6">
    <source>
        <dbReference type="SMART" id="SM00732"/>
    </source>
</evidence>
<feature type="domain" description="YqgF/RNase H-like" evidence="6">
    <location>
        <begin position="36"/>
        <end position="140"/>
    </location>
</feature>
<keyword evidence="1" id="KW-0963">Cytoplasm</keyword>
<dbReference type="InterPro" id="IPR005227">
    <property type="entry name" value="YqgF"/>
</dbReference>
<keyword evidence="2" id="KW-0690">Ribosome biogenesis</keyword>
<sequence length="232" mass="24085">MRSPPLLPLLRLYTSSGAASPPLVAFAARLPAGVRGPILGLDVGIRHVGIALSDPSRRWAFPHSSYVRGTTPLIDAAALSAVATTTGAVAVVAGYPLPTPGGVSPAANVDAYVAALAATGLGGSVRAVALADERWSSVRARRALGVGVGTGQGGRGGGGAPGGGGRAAPRKRWMRRPRRLSYRTYSMRCRLTQSSTRRPAAAHFRPHRLQTCCREYPSTTPCDLGALGTRRT</sequence>
<protein>
    <recommendedName>
        <fullName evidence="6">YqgF/RNase H-like domain-containing protein</fullName>
    </recommendedName>
</protein>
<dbReference type="InterPro" id="IPR006641">
    <property type="entry name" value="YqgF/RNaseH-like_dom"/>
</dbReference>
<dbReference type="SMART" id="SM00732">
    <property type="entry name" value="YqgFc"/>
    <property type="match status" value="1"/>
</dbReference>
<dbReference type="InterPro" id="IPR012337">
    <property type="entry name" value="RNaseH-like_sf"/>
</dbReference>
<gene>
    <name evidence="7" type="ORF">BU14_0022s0043</name>
</gene>
<name>A0A1X6PKY1_PORUM</name>
<dbReference type="GO" id="GO:0006364">
    <property type="term" value="P:rRNA processing"/>
    <property type="evidence" value="ECO:0007669"/>
    <property type="project" value="InterPro"/>
</dbReference>
<evidence type="ECO:0000313" key="7">
    <source>
        <dbReference type="EMBL" id="OSX81323.1"/>
    </source>
</evidence>
<dbReference type="AlphaFoldDB" id="A0A1X6PKY1"/>
<evidence type="ECO:0000256" key="4">
    <source>
        <dbReference type="ARBA" id="ARBA00022801"/>
    </source>
</evidence>
<keyword evidence="4" id="KW-0378">Hydrolase</keyword>
<proteinExistence type="predicted"/>
<evidence type="ECO:0000256" key="5">
    <source>
        <dbReference type="SAM" id="MobiDB-lite"/>
    </source>
</evidence>
<dbReference type="GO" id="GO:0004518">
    <property type="term" value="F:nuclease activity"/>
    <property type="evidence" value="ECO:0007669"/>
    <property type="project" value="UniProtKB-KW"/>
</dbReference>
<keyword evidence="8" id="KW-1185">Reference proteome</keyword>
<evidence type="ECO:0000256" key="1">
    <source>
        <dbReference type="ARBA" id="ARBA00022490"/>
    </source>
</evidence>
<dbReference type="SUPFAM" id="SSF53098">
    <property type="entry name" value="Ribonuclease H-like"/>
    <property type="match status" value="1"/>
</dbReference>
<evidence type="ECO:0000256" key="2">
    <source>
        <dbReference type="ARBA" id="ARBA00022517"/>
    </source>
</evidence>
<dbReference type="EMBL" id="KV918763">
    <property type="protein sequence ID" value="OSX81323.1"/>
    <property type="molecule type" value="Genomic_DNA"/>
</dbReference>
<dbReference type="OrthoDB" id="10261669at2759"/>
<feature type="region of interest" description="Disordered" evidence="5">
    <location>
        <begin position="147"/>
        <end position="172"/>
    </location>
</feature>
<keyword evidence="3" id="KW-0540">Nuclease</keyword>
<accession>A0A1X6PKY1</accession>
<dbReference type="Proteomes" id="UP000218209">
    <property type="component" value="Unassembled WGS sequence"/>
</dbReference>
<dbReference type="InterPro" id="IPR037027">
    <property type="entry name" value="YqgF/RNaseH-like_dom_sf"/>
</dbReference>
<dbReference type="Gene3D" id="3.30.420.140">
    <property type="entry name" value="YqgF/RNase H-like domain"/>
    <property type="match status" value="1"/>
</dbReference>
<feature type="compositionally biased region" description="Gly residues" evidence="5">
    <location>
        <begin position="147"/>
        <end position="166"/>
    </location>
</feature>
<evidence type="ECO:0000313" key="8">
    <source>
        <dbReference type="Proteomes" id="UP000218209"/>
    </source>
</evidence>
<reference evidence="7 8" key="1">
    <citation type="submission" date="2017-03" db="EMBL/GenBank/DDBJ databases">
        <title>WGS assembly of Porphyra umbilicalis.</title>
        <authorList>
            <person name="Brawley S.H."/>
            <person name="Blouin N.A."/>
            <person name="Ficko-Blean E."/>
            <person name="Wheeler G.L."/>
            <person name="Lohr M."/>
            <person name="Goodson H.V."/>
            <person name="Jenkins J.W."/>
            <person name="Blaby-Haas C.E."/>
            <person name="Helliwell K.E."/>
            <person name="Chan C."/>
            <person name="Marriage T."/>
            <person name="Bhattacharya D."/>
            <person name="Klein A.S."/>
            <person name="Badis Y."/>
            <person name="Brodie J."/>
            <person name="Cao Y."/>
            <person name="Collen J."/>
            <person name="Dittami S.M."/>
            <person name="Gachon C.M."/>
            <person name="Green B.R."/>
            <person name="Karpowicz S."/>
            <person name="Kim J.W."/>
            <person name="Kudahl U."/>
            <person name="Lin S."/>
            <person name="Michel G."/>
            <person name="Mittag M."/>
            <person name="Olson B.J."/>
            <person name="Pangilinan J."/>
            <person name="Peng Y."/>
            <person name="Qiu H."/>
            <person name="Shu S."/>
            <person name="Singer J.T."/>
            <person name="Smith A.G."/>
            <person name="Sprecher B.N."/>
            <person name="Wagner V."/>
            <person name="Wang W."/>
            <person name="Wang Z.-Y."/>
            <person name="Yan J."/>
            <person name="Yarish C."/>
            <person name="Zoeuner-Riek S."/>
            <person name="Zhuang Y."/>
            <person name="Zou Y."/>
            <person name="Lindquist E.A."/>
            <person name="Grimwood J."/>
            <person name="Barry K."/>
            <person name="Rokhsar D.S."/>
            <person name="Schmutz J."/>
            <person name="Stiller J.W."/>
            <person name="Grossman A.R."/>
            <person name="Prochnik S.E."/>
        </authorList>
    </citation>
    <scope>NUCLEOTIDE SEQUENCE [LARGE SCALE GENOMIC DNA]</scope>
    <source>
        <strain evidence="7">4086291</strain>
    </source>
</reference>
<dbReference type="GO" id="GO:0016787">
    <property type="term" value="F:hydrolase activity"/>
    <property type="evidence" value="ECO:0007669"/>
    <property type="project" value="UniProtKB-KW"/>
</dbReference>